<protein>
    <recommendedName>
        <fullName evidence="2">F-box domain-containing protein</fullName>
    </recommendedName>
</protein>
<dbReference type="EMBL" id="JAVHJM010000013">
    <property type="protein sequence ID" value="KAK6499476.1"/>
    <property type="molecule type" value="Genomic_DNA"/>
</dbReference>
<dbReference type="Proteomes" id="UP001307849">
    <property type="component" value="Unassembled WGS sequence"/>
</dbReference>
<evidence type="ECO:0000259" key="2">
    <source>
        <dbReference type="PROSITE" id="PS50181"/>
    </source>
</evidence>
<reference evidence="3 4" key="1">
    <citation type="submission" date="2019-10" db="EMBL/GenBank/DDBJ databases">
        <authorList>
            <person name="Palmer J.M."/>
        </authorList>
    </citation>
    <scope>NUCLEOTIDE SEQUENCE [LARGE SCALE GENOMIC DNA]</scope>
    <source>
        <strain evidence="3 4">TWF506</strain>
    </source>
</reference>
<dbReference type="AlphaFoldDB" id="A0AAN8RPY3"/>
<proteinExistence type="predicted"/>
<dbReference type="InterPro" id="IPR036047">
    <property type="entry name" value="F-box-like_dom_sf"/>
</dbReference>
<feature type="compositionally biased region" description="Polar residues" evidence="1">
    <location>
        <begin position="107"/>
        <end position="121"/>
    </location>
</feature>
<gene>
    <name evidence="3" type="ORF">TWF506_004106</name>
</gene>
<feature type="region of interest" description="Disordered" evidence="1">
    <location>
        <begin position="32"/>
        <end position="52"/>
    </location>
</feature>
<dbReference type="SMART" id="SM00256">
    <property type="entry name" value="FBOX"/>
    <property type="match status" value="1"/>
</dbReference>
<organism evidence="3 4">
    <name type="scientific">Arthrobotrys conoides</name>
    <dbReference type="NCBI Taxonomy" id="74498"/>
    <lineage>
        <taxon>Eukaryota</taxon>
        <taxon>Fungi</taxon>
        <taxon>Dikarya</taxon>
        <taxon>Ascomycota</taxon>
        <taxon>Pezizomycotina</taxon>
        <taxon>Orbiliomycetes</taxon>
        <taxon>Orbiliales</taxon>
        <taxon>Orbiliaceae</taxon>
        <taxon>Arthrobotrys</taxon>
    </lineage>
</organism>
<dbReference type="InterPro" id="IPR001810">
    <property type="entry name" value="F-box_dom"/>
</dbReference>
<dbReference type="CDD" id="cd09917">
    <property type="entry name" value="F-box_SF"/>
    <property type="match status" value="1"/>
</dbReference>
<accession>A0AAN8RPY3</accession>
<evidence type="ECO:0000256" key="1">
    <source>
        <dbReference type="SAM" id="MobiDB-lite"/>
    </source>
</evidence>
<dbReference type="SUPFAM" id="SSF81383">
    <property type="entry name" value="F-box domain"/>
    <property type="match status" value="1"/>
</dbReference>
<evidence type="ECO:0000313" key="4">
    <source>
        <dbReference type="Proteomes" id="UP001307849"/>
    </source>
</evidence>
<dbReference type="Pfam" id="PF00646">
    <property type="entry name" value="F-box"/>
    <property type="match status" value="1"/>
</dbReference>
<feature type="domain" description="F-box" evidence="2">
    <location>
        <begin position="132"/>
        <end position="179"/>
    </location>
</feature>
<evidence type="ECO:0000313" key="3">
    <source>
        <dbReference type="EMBL" id="KAK6499476.1"/>
    </source>
</evidence>
<keyword evidence="4" id="KW-1185">Reference proteome</keyword>
<feature type="region of interest" description="Disordered" evidence="1">
    <location>
        <begin position="107"/>
        <end position="126"/>
    </location>
</feature>
<comment type="caution">
    <text evidence="3">The sequence shown here is derived from an EMBL/GenBank/DDBJ whole genome shotgun (WGS) entry which is preliminary data.</text>
</comment>
<name>A0AAN8RPY3_9PEZI</name>
<dbReference type="PROSITE" id="PS50181">
    <property type="entry name" value="FBOX"/>
    <property type="match status" value="1"/>
</dbReference>
<sequence>MAIPAIPKMMLPVKIGYQVSYYVRRGLERRKLRKTREGGGNGDSGTSSEGQRRGMFDMGHYLHLTKPAGDFTKEITSQIKSHLKDVKPNLAGLKLFYSRLARSRSHAQSQYTDSDQPSASSKAPRLGGMNDISSLNTLPSSILLKIFKDVPITTLPALLRVNKSFRKLVLENYHLILSYPRAITSKYEFCPLTLPFPDWFGAVENGSDRNRGYTSDTSRKICQFFDAWWRVRMYQDCYKVLAEVLANEYISYWEVSATRNPRFRETYEEVRDIGCDGLKQLILIALVKESLDRGVSGDVSEYLESLVDEGFGKESYEEEVEYEGKGKGKGKAKEVTREGEVSLNQNLFKGFSSDNTTDPEHTHIQPTEILKKSLTHTIHKTVLEEISYSFPEVELEELHPVQLLELLVVKIPPWSWSQEDEVERLRRMFVMSPKSRQDIERYRGEWEEMRTVVEGVVRAGVL</sequence>